<evidence type="ECO:0000313" key="3">
    <source>
        <dbReference type="Proteomes" id="UP000017052"/>
    </source>
</evidence>
<dbReference type="Proteomes" id="UP000017052">
    <property type="component" value="Unassembled WGS sequence"/>
</dbReference>
<feature type="region of interest" description="Disordered" evidence="1">
    <location>
        <begin position="47"/>
        <end position="71"/>
    </location>
</feature>
<sequence>MIGALEQGVAALPGSFVVSRAADGETVLTVLRVAALPGSFVRQGLYVMPGPATGRGPSRRGHHQDEGTGSL</sequence>
<accession>U2RQX5</accession>
<organism evidence="2 3">
    <name type="scientific">Propionibacterium acidifaciens F0233</name>
    <dbReference type="NCBI Taxonomy" id="553198"/>
    <lineage>
        <taxon>Bacteria</taxon>
        <taxon>Bacillati</taxon>
        <taxon>Actinomycetota</taxon>
        <taxon>Actinomycetes</taxon>
        <taxon>Propionibacteriales</taxon>
        <taxon>Propionibacteriaceae</taxon>
        <taxon>Propionibacterium</taxon>
    </lineage>
</organism>
<comment type="caution">
    <text evidence="2">The sequence shown here is derived from an EMBL/GenBank/DDBJ whole genome shotgun (WGS) entry which is preliminary data.</text>
</comment>
<reference evidence="2" key="1">
    <citation type="submission" date="2013-08" db="EMBL/GenBank/DDBJ databases">
        <authorList>
            <person name="Durkin A.S."/>
            <person name="Haft D.R."/>
            <person name="McCorrison J."/>
            <person name="Torralba M."/>
            <person name="Gillis M."/>
            <person name="Haft D.H."/>
            <person name="Methe B."/>
            <person name="Sutton G."/>
            <person name="Nelson K.E."/>
        </authorList>
    </citation>
    <scope>NUCLEOTIDE SEQUENCE [LARGE SCALE GENOMIC DNA]</scope>
    <source>
        <strain evidence="2">F0233</strain>
    </source>
</reference>
<keyword evidence="3" id="KW-1185">Reference proteome</keyword>
<name>U2RQX5_9ACTN</name>
<proteinExistence type="predicted"/>
<dbReference type="EMBL" id="ACVN02000168">
    <property type="protein sequence ID" value="ERK55943.1"/>
    <property type="molecule type" value="Genomic_DNA"/>
</dbReference>
<evidence type="ECO:0000313" key="2">
    <source>
        <dbReference type="EMBL" id="ERK55943.1"/>
    </source>
</evidence>
<protein>
    <submittedName>
        <fullName evidence="2">Uncharacterized protein</fullName>
    </submittedName>
</protein>
<gene>
    <name evidence="2" type="ORF">HMPREF0682_1257</name>
</gene>
<dbReference type="AlphaFoldDB" id="U2RQX5"/>
<evidence type="ECO:0000256" key="1">
    <source>
        <dbReference type="SAM" id="MobiDB-lite"/>
    </source>
</evidence>